<dbReference type="AlphaFoldDB" id="A0A833JEW3"/>
<keyword evidence="2" id="KW-1185">Reference proteome</keyword>
<dbReference type="EMBL" id="WFLN01000004">
    <property type="protein sequence ID" value="KAB8033406.1"/>
    <property type="molecule type" value="Genomic_DNA"/>
</dbReference>
<accession>A0A833JEW3</accession>
<organism evidence="1 2">
    <name type="scientific">Fluviispira multicolorata</name>
    <dbReference type="NCBI Taxonomy" id="2654512"/>
    <lineage>
        <taxon>Bacteria</taxon>
        <taxon>Pseudomonadati</taxon>
        <taxon>Bdellovibrionota</taxon>
        <taxon>Oligoflexia</taxon>
        <taxon>Silvanigrellales</taxon>
        <taxon>Silvanigrellaceae</taxon>
        <taxon>Fluviispira</taxon>
    </lineage>
</organism>
<sequence>MTDALMVLTKLWQQQKPEISNPHSQEELGLKFLFSLNKQLEKDLQYLSGQKDLEKSHFFEKLKVTFGSMSLDQFKHKPFIKYEKKYLFLHIPDHAGFLLEPSTGIEKIYLYRATKVVQQLSNEMGETSRPELFILKSGIIEEFKIIDDNYVRTMNEKTLSAAQMSEMLLLLADSLSITFA</sequence>
<reference evidence="1 2" key="1">
    <citation type="submission" date="2019-10" db="EMBL/GenBank/DDBJ databases">
        <title>New genus of Silvanigrellaceae.</title>
        <authorList>
            <person name="Pitt A."/>
            <person name="Hahn M.W."/>
        </authorList>
    </citation>
    <scope>NUCLEOTIDE SEQUENCE [LARGE SCALE GENOMIC DNA]</scope>
    <source>
        <strain evidence="1 2">33A1-SZDP</strain>
    </source>
</reference>
<comment type="caution">
    <text evidence="1">The sequence shown here is derived from an EMBL/GenBank/DDBJ whole genome shotgun (WGS) entry which is preliminary data.</text>
</comment>
<name>A0A833JEW3_9BACT</name>
<dbReference type="Proteomes" id="UP000442694">
    <property type="component" value="Unassembled WGS sequence"/>
</dbReference>
<protein>
    <submittedName>
        <fullName evidence="1">Uncharacterized protein</fullName>
    </submittedName>
</protein>
<proteinExistence type="predicted"/>
<evidence type="ECO:0000313" key="2">
    <source>
        <dbReference type="Proteomes" id="UP000442694"/>
    </source>
</evidence>
<gene>
    <name evidence="1" type="ORF">GCL57_01515</name>
</gene>
<evidence type="ECO:0000313" key="1">
    <source>
        <dbReference type="EMBL" id="KAB8033406.1"/>
    </source>
</evidence>